<evidence type="ECO:0000313" key="3">
    <source>
        <dbReference type="Proteomes" id="UP000310066"/>
    </source>
</evidence>
<name>A0A4U0U612_9PEZI</name>
<evidence type="ECO:0000313" key="2">
    <source>
        <dbReference type="EMBL" id="TKA30600.1"/>
    </source>
</evidence>
<evidence type="ECO:0000256" key="1">
    <source>
        <dbReference type="SAM" id="MobiDB-lite"/>
    </source>
</evidence>
<accession>A0A4U0U612</accession>
<feature type="compositionally biased region" description="Acidic residues" evidence="1">
    <location>
        <begin position="191"/>
        <end position="202"/>
    </location>
</feature>
<feature type="region of interest" description="Disordered" evidence="1">
    <location>
        <begin position="167"/>
        <end position="237"/>
    </location>
</feature>
<dbReference type="Proteomes" id="UP000310066">
    <property type="component" value="Unassembled WGS sequence"/>
</dbReference>
<sequence>MHHPPPPDARELLPPLLACLPTAFLSPRPPPALLPVLAPILRQRVAFMSTSEQRTEHGWLPLLQWDSEGAAKLPEVVERIQLEPHPVSGELELNDVRPAKYRRLDDETLHARLEVEQFELLPVFVWCENDEHGQTGPGWKLAELRTLEDRDDGTEWFVSIPEANDATNTHSIAVPPATNGVNGHRPSVIPADEDEQEEEDDGSYWAAYDRTPGARTPAATRSPAPPNNNNTSNNRQRTQSELEYFNRYGDVQPAMDGHDPDEEMPEEIRGESTLNGQALNTDSQAQHLEPPQSRSLYPLDTHHKPDGAHDSAIATALTQSLSGADALSMPRPISPASSTHSSVDRLEEQAEAMSASASASNTTADAEKGDGRVHGDDRAQAGIKAHISTDIKSLFRLARSVGMERGEFVEVVGRELGVLGMFERDD</sequence>
<proteinExistence type="predicted"/>
<feature type="region of interest" description="Disordered" evidence="1">
    <location>
        <begin position="325"/>
        <end position="376"/>
    </location>
</feature>
<feature type="compositionally biased region" description="Low complexity" evidence="1">
    <location>
        <begin position="351"/>
        <end position="364"/>
    </location>
</feature>
<feature type="region of interest" description="Disordered" evidence="1">
    <location>
        <begin position="284"/>
        <end position="308"/>
    </location>
</feature>
<dbReference type="STRING" id="329885.A0A4U0U612"/>
<feature type="compositionally biased region" description="Basic and acidic residues" evidence="1">
    <location>
        <begin position="365"/>
        <end position="376"/>
    </location>
</feature>
<reference evidence="2 3" key="1">
    <citation type="submission" date="2017-03" db="EMBL/GenBank/DDBJ databases">
        <title>Genomes of endolithic fungi from Antarctica.</title>
        <authorList>
            <person name="Coleine C."/>
            <person name="Masonjones S."/>
            <person name="Stajich J.E."/>
        </authorList>
    </citation>
    <scope>NUCLEOTIDE SEQUENCE [LARGE SCALE GENOMIC DNA]</scope>
    <source>
        <strain evidence="2 3">CCFEE 5311</strain>
    </source>
</reference>
<dbReference type="AlphaFoldDB" id="A0A4U0U612"/>
<feature type="region of interest" description="Disordered" evidence="1">
    <location>
        <begin position="250"/>
        <end position="269"/>
    </location>
</feature>
<protein>
    <submittedName>
        <fullName evidence="2">Uncharacterized protein</fullName>
    </submittedName>
</protein>
<feature type="compositionally biased region" description="Low complexity" evidence="1">
    <location>
        <begin position="214"/>
        <end position="237"/>
    </location>
</feature>
<gene>
    <name evidence="2" type="ORF">B0A54_15185</name>
</gene>
<dbReference type="EMBL" id="NAJP01000101">
    <property type="protein sequence ID" value="TKA30600.1"/>
    <property type="molecule type" value="Genomic_DNA"/>
</dbReference>
<comment type="caution">
    <text evidence="2">The sequence shown here is derived from an EMBL/GenBank/DDBJ whole genome shotgun (WGS) entry which is preliminary data.</text>
</comment>
<dbReference type="OrthoDB" id="5578001at2759"/>
<organism evidence="2 3">
    <name type="scientific">Friedmanniomyces endolithicus</name>
    <dbReference type="NCBI Taxonomy" id="329885"/>
    <lineage>
        <taxon>Eukaryota</taxon>
        <taxon>Fungi</taxon>
        <taxon>Dikarya</taxon>
        <taxon>Ascomycota</taxon>
        <taxon>Pezizomycotina</taxon>
        <taxon>Dothideomycetes</taxon>
        <taxon>Dothideomycetidae</taxon>
        <taxon>Mycosphaerellales</taxon>
        <taxon>Teratosphaeriaceae</taxon>
        <taxon>Friedmanniomyces</taxon>
    </lineage>
</organism>